<keyword evidence="2" id="KW-1185">Reference proteome</keyword>
<gene>
    <name evidence="1" type="ORF">F8144_02795</name>
</gene>
<dbReference type="EMBL" id="WBKG01000002">
    <property type="protein sequence ID" value="KAB1990025.1"/>
    <property type="molecule type" value="Genomic_DNA"/>
</dbReference>
<proteinExistence type="predicted"/>
<sequence>MTTSQEPWALGFPDYTRIQAPFVNGEGVPKPEYPIGSTAVKAGTCLRGKITFSMERGTRPNQIIYGPEGRDPVEWTVPKA</sequence>
<dbReference type="Proteomes" id="UP000442990">
    <property type="component" value="Unassembled WGS sequence"/>
</dbReference>
<dbReference type="AlphaFoldDB" id="A0A7J5DMQ0"/>
<organism evidence="1 2">
    <name type="scientific">Streptomyces triticiradicis</name>
    <dbReference type="NCBI Taxonomy" id="2651189"/>
    <lineage>
        <taxon>Bacteria</taxon>
        <taxon>Bacillati</taxon>
        <taxon>Actinomycetota</taxon>
        <taxon>Actinomycetes</taxon>
        <taxon>Kitasatosporales</taxon>
        <taxon>Streptomycetaceae</taxon>
        <taxon>Streptomyces</taxon>
    </lineage>
</organism>
<evidence type="ECO:0000313" key="1">
    <source>
        <dbReference type="EMBL" id="KAB1990025.1"/>
    </source>
</evidence>
<protein>
    <submittedName>
        <fullName evidence="1">Uncharacterized protein</fullName>
    </submittedName>
</protein>
<dbReference type="RefSeq" id="WP_151467527.1">
    <property type="nucleotide sequence ID" value="NZ_WBKG01000002.1"/>
</dbReference>
<evidence type="ECO:0000313" key="2">
    <source>
        <dbReference type="Proteomes" id="UP000442990"/>
    </source>
</evidence>
<comment type="caution">
    <text evidence="1">The sequence shown here is derived from an EMBL/GenBank/DDBJ whole genome shotgun (WGS) entry which is preliminary data.</text>
</comment>
<reference evidence="1 2" key="1">
    <citation type="submission" date="2019-09" db="EMBL/GenBank/DDBJ databases">
        <title>Isolation and identification of active actinomycetes.</title>
        <authorList>
            <person name="Yu Z."/>
            <person name="Han C."/>
            <person name="Yu B."/>
        </authorList>
    </citation>
    <scope>NUCLEOTIDE SEQUENCE [LARGE SCALE GENOMIC DNA]</scope>
    <source>
        <strain evidence="1 2">NEAU-H2</strain>
    </source>
</reference>
<accession>A0A7J5DMQ0</accession>
<name>A0A7J5DMQ0_9ACTN</name>